<gene>
    <name evidence="2" type="ORF">BcDW1_8260</name>
</gene>
<evidence type="ECO:0000313" key="2">
    <source>
        <dbReference type="EMBL" id="EMR83139.1"/>
    </source>
</evidence>
<dbReference type="Proteomes" id="UP000012045">
    <property type="component" value="Unassembled WGS sequence"/>
</dbReference>
<proteinExistence type="predicted"/>
<evidence type="ECO:0000313" key="3">
    <source>
        <dbReference type="Proteomes" id="UP000012045"/>
    </source>
</evidence>
<reference evidence="3" key="1">
    <citation type="journal article" date="2013" name="Genome Announc.">
        <title>Draft genome sequence of Botrytis cinerea BcDW1, inoculum for noble rot of grape berries.</title>
        <authorList>
            <person name="Blanco-Ulate B."/>
            <person name="Allen G."/>
            <person name="Powell A.L."/>
            <person name="Cantu D."/>
        </authorList>
    </citation>
    <scope>NUCLEOTIDE SEQUENCE [LARGE SCALE GENOMIC DNA]</scope>
    <source>
        <strain evidence="3">BcDW1</strain>
    </source>
</reference>
<feature type="compositionally biased region" description="Basic and acidic residues" evidence="1">
    <location>
        <begin position="94"/>
        <end position="106"/>
    </location>
</feature>
<name>M7TPU8_BOTF1</name>
<evidence type="ECO:0000256" key="1">
    <source>
        <dbReference type="SAM" id="MobiDB-lite"/>
    </source>
</evidence>
<feature type="region of interest" description="Disordered" evidence="1">
    <location>
        <begin position="27"/>
        <end position="132"/>
    </location>
</feature>
<sequence>MLDQNSHDRATCVTLVVLIGRELAEFATGPDPITPFEKEERSWQQKHTNAGKDSAAPIDADLFIHGPDKERKSTCSHGSDKSVSRNSASTVARKSIDEILEGRLEDGGEANPCKEDTDDGWPRAQDVPNRGP</sequence>
<feature type="compositionally biased region" description="Basic and acidic residues" evidence="1">
    <location>
        <begin position="66"/>
        <end position="83"/>
    </location>
</feature>
<dbReference type="AlphaFoldDB" id="M7TPU8"/>
<accession>M7TPU8</accession>
<dbReference type="HOGENOM" id="CLU_1916756_0_0_1"/>
<organism evidence="2 3">
    <name type="scientific">Botryotinia fuckeliana (strain BcDW1)</name>
    <name type="common">Noble rot fungus</name>
    <name type="synonym">Botrytis cinerea</name>
    <dbReference type="NCBI Taxonomy" id="1290391"/>
    <lineage>
        <taxon>Eukaryota</taxon>
        <taxon>Fungi</taxon>
        <taxon>Dikarya</taxon>
        <taxon>Ascomycota</taxon>
        <taxon>Pezizomycotina</taxon>
        <taxon>Leotiomycetes</taxon>
        <taxon>Helotiales</taxon>
        <taxon>Sclerotiniaceae</taxon>
        <taxon>Botrytis</taxon>
    </lineage>
</organism>
<dbReference type="EMBL" id="KB708018">
    <property type="protein sequence ID" value="EMR83139.1"/>
    <property type="molecule type" value="Genomic_DNA"/>
</dbReference>
<protein>
    <submittedName>
        <fullName evidence="2">Uncharacterized protein</fullName>
    </submittedName>
</protein>